<gene>
    <name evidence="2" type="ORF">OXX778_LOCUS9330</name>
</gene>
<feature type="domain" description="WW" evidence="1">
    <location>
        <begin position="9"/>
        <end position="43"/>
    </location>
</feature>
<dbReference type="PANTHER" id="PTHR16161:SF0">
    <property type="entry name" value="TRANSCRIPTIONAL PROTEIN SWT1"/>
    <property type="match status" value="1"/>
</dbReference>
<proteinExistence type="predicted"/>
<dbReference type="PROSITE" id="PS50020">
    <property type="entry name" value="WW_DOMAIN_2"/>
    <property type="match status" value="1"/>
</dbReference>
<dbReference type="Proteomes" id="UP000663879">
    <property type="component" value="Unassembled WGS sequence"/>
</dbReference>
<dbReference type="InterPro" id="IPR029060">
    <property type="entry name" value="PIN-like_dom_sf"/>
</dbReference>
<dbReference type="SMART" id="SM00670">
    <property type="entry name" value="PINc"/>
    <property type="match status" value="1"/>
</dbReference>
<name>A0A813WBR1_9BILA</name>
<dbReference type="EMBL" id="CAJNOC010001368">
    <property type="protein sequence ID" value="CAF0858762.1"/>
    <property type="molecule type" value="Genomic_DNA"/>
</dbReference>
<reference evidence="2" key="1">
    <citation type="submission" date="2021-02" db="EMBL/GenBank/DDBJ databases">
        <authorList>
            <person name="Nowell W R."/>
        </authorList>
    </citation>
    <scope>NUCLEOTIDE SEQUENCE</scope>
    <source>
        <strain evidence="2">Ploen Becks lab</strain>
    </source>
</reference>
<dbReference type="PANTHER" id="PTHR16161">
    <property type="entry name" value="TRANSCRIPTIONAL PROTEIN SWT1"/>
    <property type="match status" value="1"/>
</dbReference>
<organism evidence="2 3">
    <name type="scientific">Brachionus calyciflorus</name>
    <dbReference type="NCBI Taxonomy" id="104777"/>
    <lineage>
        <taxon>Eukaryota</taxon>
        <taxon>Metazoa</taxon>
        <taxon>Spiralia</taxon>
        <taxon>Gnathifera</taxon>
        <taxon>Rotifera</taxon>
        <taxon>Eurotatoria</taxon>
        <taxon>Monogononta</taxon>
        <taxon>Pseudotrocha</taxon>
        <taxon>Ploima</taxon>
        <taxon>Brachionidae</taxon>
        <taxon>Brachionus</taxon>
    </lineage>
</organism>
<comment type="caution">
    <text evidence="2">The sequence shown here is derived from an EMBL/GenBank/DDBJ whole genome shotgun (WGS) entry which is preliminary data.</text>
</comment>
<sequence>MENRDCEYEKLCRDWKKCFSKSRQRDYYFNEKTGESLWTWEEVVNKIRKKLNIKSEKPMTSQTNDDSDVAMIDLSIEEENQESDPMEIEIAEDIYRLRFDPNTHLNYNMTLIPNLIKNNLNQTEIDLLIVLDTNIFISNLDHLKKMSQKYTDRVLFSIPWVVVQELDNLKSKKSIDKSVLINQKAQESIKFINSILSLSNFLFETFNQYQDVTDGLECLNNDDRILKCAIRLRQEYSKSRVILASNDINLINKSIICQIEAFNFKHLRTCLTHLKDEIKKPLNISLNENELLPNCDLFSDILMKNLAQSLTEIIETRLKNVILKSLSYFFEYEMKKVYDDLWMDLLLHKPPWTLVTLIPSINKVFNALFCFTKTSISLKYQERFNKLKDKISEYNEMEFKNCPIFDRVKCLIKGSSVLITFYDMFDKSNYESIFGDMLKSLDIYQKFALKLCQTLTQIIEINSCADITKESNLNSINNFHLIELIFEKYQALSSISSDLVNKSDRIITILRNDCNLSLEYSLISQTIKYFNLFYEYCLKELSLDNLIRLSNIIYIMYKLLDMMNFLNDQHQSSNNSNELYNYLVIQSALKSCFYDHRERMLNGFLQFKEFEKRFDLIDHSDFINFLFE</sequence>
<evidence type="ECO:0000259" key="1">
    <source>
        <dbReference type="PROSITE" id="PS50020"/>
    </source>
</evidence>
<dbReference type="Gene3D" id="2.20.70.10">
    <property type="match status" value="1"/>
</dbReference>
<dbReference type="InterPro" id="IPR002716">
    <property type="entry name" value="PIN_dom"/>
</dbReference>
<evidence type="ECO:0000313" key="2">
    <source>
        <dbReference type="EMBL" id="CAF0858762.1"/>
    </source>
</evidence>
<dbReference type="GO" id="GO:0005634">
    <property type="term" value="C:nucleus"/>
    <property type="evidence" value="ECO:0007669"/>
    <property type="project" value="TreeGrafter"/>
</dbReference>
<dbReference type="OrthoDB" id="548295at2759"/>
<dbReference type="SUPFAM" id="SSF88723">
    <property type="entry name" value="PIN domain-like"/>
    <property type="match status" value="1"/>
</dbReference>
<evidence type="ECO:0000313" key="3">
    <source>
        <dbReference type="Proteomes" id="UP000663879"/>
    </source>
</evidence>
<dbReference type="CDD" id="cd00201">
    <property type="entry name" value="WW"/>
    <property type="match status" value="1"/>
</dbReference>
<accession>A0A813WBR1</accession>
<keyword evidence="3" id="KW-1185">Reference proteome</keyword>
<dbReference type="Pfam" id="PF13638">
    <property type="entry name" value="PIN_4"/>
    <property type="match status" value="1"/>
</dbReference>
<dbReference type="InterPro" id="IPR001202">
    <property type="entry name" value="WW_dom"/>
</dbReference>
<dbReference type="AlphaFoldDB" id="A0A813WBR1"/>
<dbReference type="Gene3D" id="3.40.50.1010">
    <property type="entry name" value="5'-nuclease"/>
    <property type="match status" value="1"/>
</dbReference>
<dbReference type="InterPro" id="IPR052626">
    <property type="entry name" value="SWT1_Regulator"/>
</dbReference>
<protein>
    <recommendedName>
        <fullName evidence="1">WW domain-containing protein</fullName>
    </recommendedName>
</protein>